<dbReference type="GO" id="GO:0052907">
    <property type="term" value="F:23S rRNA (adenine(1618)-N(6))-methyltransferase activity"/>
    <property type="evidence" value="ECO:0007669"/>
    <property type="project" value="UniProtKB-EC"/>
</dbReference>
<dbReference type="EC" id="2.1.1.181" evidence="6"/>
<evidence type="ECO:0000256" key="3">
    <source>
        <dbReference type="ARBA" id="ARBA00022603"/>
    </source>
</evidence>
<feature type="region of interest" description="Disordered" evidence="7">
    <location>
        <begin position="192"/>
        <end position="226"/>
    </location>
</feature>
<dbReference type="NCBIfam" id="NF008725">
    <property type="entry name" value="PRK11727.1"/>
    <property type="match status" value="1"/>
</dbReference>
<evidence type="ECO:0000256" key="5">
    <source>
        <dbReference type="ARBA" id="ARBA00022691"/>
    </source>
</evidence>
<evidence type="ECO:0000256" key="6">
    <source>
        <dbReference type="HAMAP-Rule" id="MF_01848"/>
    </source>
</evidence>
<dbReference type="HAMAP" id="MF_01848">
    <property type="entry name" value="23SrRNA_methyltr_F"/>
    <property type="match status" value="1"/>
</dbReference>
<comment type="caution">
    <text evidence="8">The sequence shown here is derived from an EMBL/GenBank/DDBJ whole genome shotgun (WGS) entry which is preliminary data.</text>
</comment>
<dbReference type="CDD" id="cd02440">
    <property type="entry name" value="AdoMet_MTases"/>
    <property type="match status" value="1"/>
</dbReference>
<dbReference type="PANTHER" id="PTHR13393:SF0">
    <property type="entry name" value="RNA N6-ADENOSINE-METHYLTRANSFERASE METTL16"/>
    <property type="match status" value="1"/>
</dbReference>
<evidence type="ECO:0000256" key="7">
    <source>
        <dbReference type="SAM" id="MobiDB-lite"/>
    </source>
</evidence>
<comment type="catalytic activity">
    <reaction evidence="6">
        <text>adenosine(1618) in 23S rRNA + S-adenosyl-L-methionine = N(6)-methyladenosine(1618) in 23S rRNA + S-adenosyl-L-homocysteine + H(+)</text>
        <dbReference type="Rhea" id="RHEA:16497"/>
        <dbReference type="Rhea" id="RHEA-COMP:10229"/>
        <dbReference type="Rhea" id="RHEA-COMP:10231"/>
        <dbReference type="ChEBI" id="CHEBI:15378"/>
        <dbReference type="ChEBI" id="CHEBI:57856"/>
        <dbReference type="ChEBI" id="CHEBI:59789"/>
        <dbReference type="ChEBI" id="CHEBI:74411"/>
        <dbReference type="ChEBI" id="CHEBI:74449"/>
        <dbReference type="EC" id="2.1.1.181"/>
    </reaction>
</comment>
<dbReference type="GO" id="GO:0005737">
    <property type="term" value="C:cytoplasm"/>
    <property type="evidence" value="ECO:0007669"/>
    <property type="project" value="UniProtKB-SubCell"/>
</dbReference>
<accession>A0AAW8R0B3</accession>
<organism evidence="8 9">
    <name type="scientific">Brumicola blandensis</name>
    <dbReference type="NCBI Taxonomy" id="3075611"/>
    <lineage>
        <taxon>Bacteria</taxon>
        <taxon>Pseudomonadati</taxon>
        <taxon>Pseudomonadota</taxon>
        <taxon>Gammaproteobacteria</taxon>
        <taxon>Alteromonadales</taxon>
        <taxon>Alteromonadaceae</taxon>
        <taxon>Brumicola</taxon>
    </lineage>
</organism>
<dbReference type="Pfam" id="PF05971">
    <property type="entry name" value="Methyltransf_10"/>
    <property type="match status" value="1"/>
</dbReference>
<name>A0AAW8R0B3_9ALTE</name>
<dbReference type="EMBL" id="JAVRIE010000002">
    <property type="protein sequence ID" value="MDT0582474.1"/>
    <property type="molecule type" value="Genomic_DNA"/>
</dbReference>
<keyword evidence="5 6" id="KW-0949">S-adenosyl-L-methionine</keyword>
<evidence type="ECO:0000256" key="1">
    <source>
        <dbReference type="ARBA" id="ARBA00022490"/>
    </source>
</evidence>
<keyword evidence="9" id="KW-1185">Reference proteome</keyword>
<dbReference type="SUPFAM" id="SSF53335">
    <property type="entry name" value="S-adenosyl-L-methionine-dependent methyltransferases"/>
    <property type="match status" value="1"/>
</dbReference>
<keyword evidence="3 6" id="KW-0489">Methyltransferase</keyword>
<evidence type="ECO:0000313" key="8">
    <source>
        <dbReference type="EMBL" id="MDT0582474.1"/>
    </source>
</evidence>
<dbReference type="AlphaFoldDB" id="A0AAW8R0B3"/>
<evidence type="ECO:0000256" key="2">
    <source>
        <dbReference type="ARBA" id="ARBA00022552"/>
    </source>
</evidence>
<comment type="function">
    <text evidence="6">Specifically methylates the adenine in position 1618 of 23S rRNA.</text>
</comment>
<proteinExistence type="inferred from homology"/>
<reference evidence="8 9" key="1">
    <citation type="submission" date="2023-09" db="EMBL/GenBank/DDBJ databases">
        <authorList>
            <person name="Rey-Velasco X."/>
        </authorList>
    </citation>
    <scope>NUCLEOTIDE SEQUENCE [LARGE SCALE GENOMIC DNA]</scope>
    <source>
        <strain evidence="8 9">W409</strain>
    </source>
</reference>
<comment type="subcellular location">
    <subcellularLocation>
        <location evidence="6">Cytoplasm</location>
    </subcellularLocation>
</comment>
<dbReference type="PANTHER" id="PTHR13393">
    <property type="entry name" value="SAM-DEPENDENT METHYLTRANSFERASE"/>
    <property type="match status" value="1"/>
</dbReference>
<dbReference type="InterPro" id="IPR010286">
    <property type="entry name" value="METTL16/RlmF"/>
</dbReference>
<dbReference type="RefSeq" id="WP_311361233.1">
    <property type="nucleotide sequence ID" value="NZ_JAVRIE010000002.1"/>
</dbReference>
<feature type="compositionally biased region" description="Basic residues" evidence="7">
    <location>
        <begin position="199"/>
        <end position="214"/>
    </location>
</feature>
<keyword evidence="4 6" id="KW-0808">Transferase</keyword>
<gene>
    <name evidence="6 8" type="primary">rlmF</name>
    <name evidence="8" type="ORF">RM544_07975</name>
</gene>
<dbReference type="Proteomes" id="UP001249020">
    <property type="component" value="Unassembled WGS sequence"/>
</dbReference>
<dbReference type="PIRSF" id="PIRSF029038">
    <property type="entry name" value="Mtase_YbiN_prd"/>
    <property type="match status" value="1"/>
</dbReference>
<evidence type="ECO:0000313" key="9">
    <source>
        <dbReference type="Proteomes" id="UP001249020"/>
    </source>
</evidence>
<keyword evidence="1 6" id="KW-0963">Cytoplasm</keyword>
<keyword evidence="2 6" id="KW-0698">rRNA processing</keyword>
<dbReference type="GO" id="GO:0070475">
    <property type="term" value="P:rRNA base methylation"/>
    <property type="evidence" value="ECO:0007669"/>
    <property type="project" value="TreeGrafter"/>
</dbReference>
<sequence>MHPRNPHKTGYDFEQLAKAYSPLSVHLAPKPDGKMTIDFAQPAAVKSLNAALLSHYYQVHFWDIPHGYLCPAVPGRADYIHGIADLLAATLQEPENNKTLPSGKNIRGLDIGTGANLIYPIIGSQSYGWQMVGTDIHEPSYQSAKVIAKSNKNLSKLVKVKLQKAGSILNGIIQSDEYYTFTMCNPPFHESASAAMSGSRKKNKNLARHAHKRRGGESSASNRDNLNFGGQHNELWCEGGEFAFVKQMLTESQAFAGQVEWFTSLLSKKDSVYGLEKFAKHLGVSDWRVINMSQGAKASRFIAWRFQ</sequence>
<dbReference type="InterPro" id="IPR016909">
    <property type="entry name" value="rRNA_lsu_MeTfrase_F"/>
</dbReference>
<evidence type="ECO:0000256" key="4">
    <source>
        <dbReference type="ARBA" id="ARBA00022679"/>
    </source>
</evidence>
<dbReference type="InterPro" id="IPR029063">
    <property type="entry name" value="SAM-dependent_MTases_sf"/>
</dbReference>
<protein>
    <recommendedName>
        <fullName evidence="6">Ribosomal RNA large subunit methyltransferase F</fullName>
        <ecNumber evidence="6">2.1.1.181</ecNumber>
    </recommendedName>
    <alternativeName>
        <fullName evidence="6">23S rRNA mA1618 methyltransferase</fullName>
    </alternativeName>
    <alternativeName>
        <fullName evidence="6">rRNA adenine N-6-methyltransferase</fullName>
    </alternativeName>
</protein>
<comment type="similarity">
    <text evidence="6">Belongs to the methyltransferase superfamily. METTL16/RlmF family.</text>
</comment>
<dbReference type="Gene3D" id="3.40.50.150">
    <property type="entry name" value="Vaccinia Virus protein VP39"/>
    <property type="match status" value="1"/>
</dbReference>